<dbReference type="AlphaFoldDB" id="A0A9W4WW90"/>
<evidence type="ECO:0000313" key="2">
    <source>
        <dbReference type="Proteomes" id="UP001153678"/>
    </source>
</evidence>
<name>A0A9W4WW90_9GLOM</name>
<dbReference type="EMBL" id="CAMKVN010007341">
    <property type="protein sequence ID" value="CAI2191357.1"/>
    <property type="molecule type" value="Genomic_DNA"/>
</dbReference>
<proteinExistence type="predicted"/>
<evidence type="ECO:0000313" key="1">
    <source>
        <dbReference type="EMBL" id="CAI2191357.1"/>
    </source>
</evidence>
<gene>
    <name evidence="1" type="ORF">FWILDA_LOCUS15033</name>
</gene>
<comment type="caution">
    <text evidence="1">The sequence shown here is derived from an EMBL/GenBank/DDBJ whole genome shotgun (WGS) entry which is preliminary data.</text>
</comment>
<organism evidence="1 2">
    <name type="scientific">Funneliformis geosporum</name>
    <dbReference type="NCBI Taxonomy" id="1117311"/>
    <lineage>
        <taxon>Eukaryota</taxon>
        <taxon>Fungi</taxon>
        <taxon>Fungi incertae sedis</taxon>
        <taxon>Mucoromycota</taxon>
        <taxon>Glomeromycotina</taxon>
        <taxon>Glomeromycetes</taxon>
        <taxon>Glomerales</taxon>
        <taxon>Glomeraceae</taxon>
        <taxon>Funneliformis</taxon>
    </lineage>
</organism>
<protein>
    <submittedName>
        <fullName evidence="1">5876_t:CDS:1</fullName>
    </submittedName>
</protein>
<dbReference type="OrthoDB" id="2412688at2759"/>
<sequence length="398" mass="47059">MTNLNEITVRTAMIVVHIKIDQAFIELLGHKIGKTAMDLFEEDYNSYLQYMEYKPLIKYIKGEEEEKLKKDDWLIEIKYDNVKKIWVDLVNPNTYKIELNKNFRKKKWQMFFVDKQPIVSIMKGAVKYGLTRIIKKRILKWDYGTIAVFETILLSQQKMNIDMYTTVSDDAKYLRDVKLLRKWEVNLTELDNYEDDNTIKFTLKFDVEMSATAKNKEGIEKRKKKASFKLCLDPSLWFDVYLQTLPDFAEAVNIARQYVTTTRLNISPEEEAPFIIDYNETEKDKAFIICPYDFTCSNGRIVKDHPKIYCDAKNCEHYNNETLVQQETFWKELLKCHAYVHLYFNSNTWVQVKKNIWKAVILLKLDARDYPGPNYLLQDCVGKKVAISRTPTYAEGNF</sequence>
<dbReference type="Proteomes" id="UP001153678">
    <property type="component" value="Unassembled WGS sequence"/>
</dbReference>
<reference evidence="1" key="1">
    <citation type="submission" date="2022-08" db="EMBL/GenBank/DDBJ databases">
        <authorList>
            <person name="Kallberg Y."/>
            <person name="Tangrot J."/>
            <person name="Rosling A."/>
        </authorList>
    </citation>
    <scope>NUCLEOTIDE SEQUENCE</scope>
    <source>
        <strain evidence="1">Wild A</strain>
    </source>
</reference>
<keyword evidence="2" id="KW-1185">Reference proteome</keyword>
<accession>A0A9W4WW90</accession>